<keyword evidence="2" id="KW-0227">DNA damage</keyword>
<dbReference type="Pfam" id="PF08573">
    <property type="entry name" value="SAE2"/>
    <property type="match status" value="1"/>
</dbReference>
<sequence length="170" mass="19265">INELYEINKEQNDGYAYQFDEVVRNKEKRRRLDGGDCECCKDYYEAIGPLPPRLQPPRWRSETPDSMDSQARTVPPPGHRPCLREGGAGPSNETEAAAAIAAHKNEISRHRHQWAPAETPPDYWHIGFPTTQEVEEINRKAAIIHEQKLVNVAAEARCVVHSLGRPVVSY</sequence>
<evidence type="ECO:0000256" key="1">
    <source>
        <dbReference type="ARBA" id="ARBA00004123"/>
    </source>
</evidence>
<feature type="region of interest" description="Disordered" evidence="4">
    <location>
        <begin position="51"/>
        <end position="94"/>
    </location>
</feature>
<dbReference type="OrthoDB" id="5801062at2759"/>
<feature type="domain" description="DNA endonuclease activator Ctp1 C-terminal" evidence="5">
    <location>
        <begin position="18"/>
        <end position="133"/>
    </location>
</feature>
<dbReference type="EMBL" id="KV425979">
    <property type="protein sequence ID" value="KZV94083.1"/>
    <property type="molecule type" value="Genomic_DNA"/>
</dbReference>
<protein>
    <recommendedName>
        <fullName evidence="5">DNA endonuclease activator Ctp1 C-terminal domain-containing protein</fullName>
    </recommendedName>
</protein>
<dbReference type="Proteomes" id="UP000077266">
    <property type="component" value="Unassembled WGS sequence"/>
</dbReference>
<keyword evidence="3" id="KW-0539">Nucleus</keyword>
<evidence type="ECO:0000259" key="5">
    <source>
        <dbReference type="Pfam" id="PF08573"/>
    </source>
</evidence>
<comment type="subcellular location">
    <subcellularLocation>
        <location evidence="1">Nucleus</location>
    </subcellularLocation>
</comment>
<dbReference type="InterPro" id="IPR033316">
    <property type="entry name" value="RBBP8-like"/>
</dbReference>
<evidence type="ECO:0000256" key="3">
    <source>
        <dbReference type="ARBA" id="ARBA00023242"/>
    </source>
</evidence>
<evidence type="ECO:0000313" key="7">
    <source>
        <dbReference type="Proteomes" id="UP000077266"/>
    </source>
</evidence>
<dbReference type="STRING" id="1314781.A0A165IZ23"/>
<dbReference type="AlphaFoldDB" id="A0A165IZ23"/>
<dbReference type="PANTHER" id="PTHR15107:SF0">
    <property type="entry name" value="DNA ENDONUCLEASE ACTIVATOR CTP1 C-TERMINAL DOMAIN-CONTAINING PROTEIN"/>
    <property type="match status" value="1"/>
</dbReference>
<feature type="non-terminal residue" evidence="6">
    <location>
        <position position="1"/>
    </location>
</feature>
<dbReference type="GO" id="GO:0005634">
    <property type="term" value="C:nucleus"/>
    <property type="evidence" value="ECO:0007669"/>
    <property type="project" value="UniProtKB-SubCell"/>
</dbReference>
<keyword evidence="7" id="KW-1185">Reference proteome</keyword>
<dbReference type="GO" id="GO:0010792">
    <property type="term" value="P:DNA double-strand break processing involved in repair via single-strand annealing"/>
    <property type="evidence" value="ECO:0007669"/>
    <property type="project" value="TreeGrafter"/>
</dbReference>
<evidence type="ECO:0000256" key="4">
    <source>
        <dbReference type="SAM" id="MobiDB-lite"/>
    </source>
</evidence>
<dbReference type="PANTHER" id="PTHR15107">
    <property type="entry name" value="RETINOBLASTOMA BINDING PROTEIN 8"/>
    <property type="match status" value="1"/>
</dbReference>
<accession>A0A165IZ23</accession>
<dbReference type="GO" id="GO:0003684">
    <property type="term" value="F:damaged DNA binding"/>
    <property type="evidence" value="ECO:0007669"/>
    <property type="project" value="TreeGrafter"/>
</dbReference>
<reference evidence="6 7" key="1">
    <citation type="journal article" date="2016" name="Mol. Biol. Evol.">
        <title>Comparative Genomics of Early-Diverging Mushroom-Forming Fungi Provides Insights into the Origins of Lignocellulose Decay Capabilities.</title>
        <authorList>
            <person name="Nagy L.G."/>
            <person name="Riley R."/>
            <person name="Tritt A."/>
            <person name="Adam C."/>
            <person name="Daum C."/>
            <person name="Floudas D."/>
            <person name="Sun H."/>
            <person name="Yadav J.S."/>
            <person name="Pangilinan J."/>
            <person name="Larsson K.H."/>
            <person name="Matsuura K."/>
            <person name="Barry K."/>
            <person name="Labutti K."/>
            <person name="Kuo R."/>
            <person name="Ohm R.A."/>
            <person name="Bhattacharya S.S."/>
            <person name="Shirouzu T."/>
            <person name="Yoshinaga Y."/>
            <person name="Martin F.M."/>
            <person name="Grigoriev I.V."/>
            <person name="Hibbett D.S."/>
        </authorList>
    </citation>
    <scope>NUCLEOTIDE SEQUENCE [LARGE SCALE GENOMIC DNA]</scope>
    <source>
        <strain evidence="6 7">HHB12029</strain>
    </source>
</reference>
<evidence type="ECO:0000313" key="6">
    <source>
        <dbReference type="EMBL" id="KZV94083.1"/>
    </source>
</evidence>
<proteinExistence type="predicted"/>
<evidence type="ECO:0000256" key="2">
    <source>
        <dbReference type="ARBA" id="ARBA00022763"/>
    </source>
</evidence>
<organism evidence="6 7">
    <name type="scientific">Exidia glandulosa HHB12029</name>
    <dbReference type="NCBI Taxonomy" id="1314781"/>
    <lineage>
        <taxon>Eukaryota</taxon>
        <taxon>Fungi</taxon>
        <taxon>Dikarya</taxon>
        <taxon>Basidiomycota</taxon>
        <taxon>Agaricomycotina</taxon>
        <taxon>Agaricomycetes</taxon>
        <taxon>Auriculariales</taxon>
        <taxon>Exidiaceae</taxon>
        <taxon>Exidia</taxon>
    </lineage>
</organism>
<dbReference type="InParanoid" id="A0A165IZ23"/>
<dbReference type="InterPro" id="IPR013882">
    <property type="entry name" value="Ctp1_C"/>
</dbReference>
<gene>
    <name evidence="6" type="ORF">EXIGLDRAFT_612130</name>
</gene>
<name>A0A165IZ23_EXIGL</name>